<keyword evidence="2 8" id="KW-0488">Methylation</keyword>
<dbReference type="PANTHER" id="PTHR11229">
    <property type="entry name" value="50S RIBOSOMAL PROTEIN L3"/>
    <property type="match status" value="1"/>
</dbReference>
<dbReference type="InterPro" id="IPR019926">
    <property type="entry name" value="Ribosomal_uL3_CS"/>
</dbReference>
<dbReference type="Pfam" id="PF00297">
    <property type="entry name" value="Ribosomal_L3"/>
    <property type="match status" value="1"/>
</dbReference>
<evidence type="ECO:0000256" key="8">
    <source>
        <dbReference type="HAMAP-Rule" id="MF_01325"/>
    </source>
</evidence>
<dbReference type="GO" id="GO:0003735">
    <property type="term" value="F:structural constituent of ribosome"/>
    <property type="evidence" value="ECO:0007669"/>
    <property type="project" value="UniProtKB-UniRule"/>
</dbReference>
<keyword evidence="3 8" id="KW-0699">rRNA-binding</keyword>
<evidence type="ECO:0000256" key="5">
    <source>
        <dbReference type="ARBA" id="ARBA00022980"/>
    </source>
</evidence>
<name>A0A918RM78_9GAMM</name>
<dbReference type="GO" id="GO:0019843">
    <property type="term" value="F:rRNA binding"/>
    <property type="evidence" value="ECO:0007669"/>
    <property type="project" value="UniProtKB-UniRule"/>
</dbReference>
<dbReference type="HAMAP" id="MF_01325_B">
    <property type="entry name" value="Ribosomal_uL3_B"/>
    <property type="match status" value="1"/>
</dbReference>
<dbReference type="Proteomes" id="UP000614811">
    <property type="component" value="Unassembled WGS sequence"/>
</dbReference>
<dbReference type="Gene3D" id="2.40.30.10">
    <property type="entry name" value="Translation factors"/>
    <property type="match status" value="1"/>
</dbReference>
<evidence type="ECO:0000313" key="11">
    <source>
        <dbReference type="EMBL" id="GHA05471.1"/>
    </source>
</evidence>
<dbReference type="Gene3D" id="3.30.160.810">
    <property type="match status" value="1"/>
</dbReference>
<reference evidence="11" key="2">
    <citation type="submission" date="2020-09" db="EMBL/GenBank/DDBJ databases">
        <authorList>
            <person name="Sun Q."/>
            <person name="Kim S."/>
        </authorList>
    </citation>
    <scope>NUCLEOTIDE SEQUENCE</scope>
    <source>
        <strain evidence="11">KCTC 12711</strain>
    </source>
</reference>
<dbReference type="InterPro" id="IPR019927">
    <property type="entry name" value="Ribosomal_uL3_bac/org-type"/>
</dbReference>
<keyword evidence="12" id="KW-1185">Reference proteome</keyword>
<organism evidence="11 12">
    <name type="scientific">Arenicella chitinivorans</name>
    <dbReference type="NCBI Taxonomy" id="1329800"/>
    <lineage>
        <taxon>Bacteria</taxon>
        <taxon>Pseudomonadati</taxon>
        <taxon>Pseudomonadota</taxon>
        <taxon>Gammaproteobacteria</taxon>
        <taxon>Arenicellales</taxon>
        <taxon>Arenicellaceae</taxon>
        <taxon>Arenicella</taxon>
    </lineage>
</organism>
<protein>
    <recommendedName>
        <fullName evidence="7 8">Large ribosomal subunit protein uL3</fullName>
    </recommendedName>
</protein>
<dbReference type="EMBL" id="BMXA01000002">
    <property type="protein sequence ID" value="GHA05471.1"/>
    <property type="molecule type" value="Genomic_DNA"/>
</dbReference>
<comment type="similarity">
    <text evidence="1 8 9">Belongs to the universal ribosomal protein uL3 family.</text>
</comment>
<dbReference type="PROSITE" id="PS00474">
    <property type="entry name" value="RIBOSOMAL_L3"/>
    <property type="match status" value="1"/>
</dbReference>
<evidence type="ECO:0000256" key="6">
    <source>
        <dbReference type="ARBA" id="ARBA00023274"/>
    </source>
</evidence>
<dbReference type="GO" id="GO:0022625">
    <property type="term" value="C:cytosolic large ribosomal subunit"/>
    <property type="evidence" value="ECO:0007669"/>
    <property type="project" value="TreeGrafter"/>
</dbReference>
<evidence type="ECO:0000256" key="2">
    <source>
        <dbReference type="ARBA" id="ARBA00022481"/>
    </source>
</evidence>
<dbReference type="FunFam" id="2.40.30.10:FF:000004">
    <property type="entry name" value="50S ribosomal protein L3"/>
    <property type="match status" value="1"/>
</dbReference>
<evidence type="ECO:0000256" key="1">
    <source>
        <dbReference type="ARBA" id="ARBA00006540"/>
    </source>
</evidence>
<comment type="PTM">
    <text evidence="8">Methylated by PrmB.</text>
</comment>
<proteinExistence type="inferred from homology"/>
<evidence type="ECO:0000313" key="12">
    <source>
        <dbReference type="Proteomes" id="UP000614811"/>
    </source>
</evidence>
<dbReference type="SUPFAM" id="SSF50447">
    <property type="entry name" value="Translation proteins"/>
    <property type="match status" value="1"/>
</dbReference>
<dbReference type="NCBIfam" id="TIGR03625">
    <property type="entry name" value="L3_bact"/>
    <property type="match status" value="1"/>
</dbReference>
<evidence type="ECO:0000256" key="3">
    <source>
        <dbReference type="ARBA" id="ARBA00022730"/>
    </source>
</evidence>
<keyword evidence="5 8" id="KW-0689">Ribosomal protein</keyword>
<dbReference type="GO" id="GO:0006412">
    <property type="term" value="P:translation"/>
    <property type="evidence" value="ECO:0007669"/>
    <property type="project" value="UniProtKB-UniRule"/>
</dbReference>
<comment type="subunit">
    <text evidence="8 10">Part of the 50S ribosomal subunit. Forms a cluster with proteins L14 and L19.</text>
</comment>
<feature type="modified residue" description="N5-methylglutamine" evidence="8">
    <location>
        <position position="152"/>
    </location>
</feature>
<evidence type="ECO:0000256" key="9">
    <source>
        <dbReference type="RuleBase" id="RU003905"/>
    </source>
</evidence>
<dbReference type="FunFam" id="3.30.160.810:FF:000001">
    <property type="entry name" value="50S ribosomal protein L3"/>
    <property type="match status" value="1"/>
</dbReference>
<evidence type="ECO:0000256" key="10">
    <source>
        <dbReference type="RuleBase" id="RU003906"/>
    </source>
</evidence>
<dbReference type="InterPro" id="IPR009000">
    <property type="entry name" value="Transl_B-barrel_sf"/>
</dbReference>
<dbReference type="RefSeq" id="WP_189399300.1">
    <property type="nucleotide sequence ID" value="NZ_BMXA01000002.1"/>
</dbReference>
<accession>A0A918RM78</accession>
<reference evidence="11" key="1">
    <citation type="journal article" date="2014" name="Int. J. Syst. Evol. Microbiol.">
        <title>Complete genome sequence of Corynebacterium casei LMG S-19264T (=DSM 44701T), isolated from a smear-ripened cheese.</title>
        <authorList>
            <consortium name="US DOE Joint Genome Institute (JGI-PGF)"/>
            <person name="Walter F."/>
            <person name="Albersmeier A."/>
            <person name="Kalinowski J."/>
            <person name="Ruckert C."/>
        </authorList>
    </citation>
    <scope>NUCLEOTIDE SEQUENCE</scope>
    <source>
        <strain evidence="11">KCTC 12711</strain>
    </source>
</reference>
<keyword evidence="4 8" id="KW-0694">RNA-binding</keyword>
<gene>
    <name evidence="8 11" type="primary">rplC</name>
    <name evidence="11" type="ORF">GCM10008090_13810</name>
</gene>
<dbReference type="InterPro" id="IPR000597">
    <property type="entry name" value="Ribosomal_uL3"/>
</dbReference>
<evidence type="ECO:0000256" key="7">
    <source>
        <dbReference type="ARBA" id="ARBA00035243"/>
    </source>
</evidence>
<dbReference type="PANTHER" id="PTHR11229:SF16">
    <property type="entry name" value="LARGE RIBOSOMAL SUBUNIT PROTEIN UL3C"/>
    <property type="match status" value="1"/>
</dbReference>
<comment type="caution">
    <text evidence="11">The sequence shown here is derived from an EMBL/GenBank/DDBJ whole genome shotgun (WGS) entry which is preliminary data.</text>
</comment>
<keyword evidence="6 8" id="KW-0687">Ribonucleoprotein</keyword>
<evidence type="ECO:0000256" key="4">
    <source>
        <dbReference type="ARBA" id="ARBA00022884"/>
    </source>
</evidence>
<sequence length="213" mass="22489">MSLGLIGQKVGMTRVFQEDGRSVPVTVVEVSANRVTQVKTVETDGYEAVQVASGERRANRVSKAMAGHYAKANVAPGTRLVEFRVNATDAELEVGSEINVDLFEAGQKVDVQGTTIGKGFAGGMKRWGFGGLRATHGVSVSHRSLGSTGQCQDPGKVFKGKKMGGHMGARKRTQQGLEVVRVDAERNVILVKGSVPGSKGGSVIIKPSVKAKK</sequence>
<dbReference type="AlphaFoldDB" id="A0A918RM78"/>
<comment type="function">
    <text evidence="8 10">One of the primary rRNA binding proteins, it binds directly near the 3'-end of the 23S rRNA, where it nucleates assembly of the 50S subunit.</text>
</comment>